<sequence length="151" mass="16754">MMTTTAEELRTKLIGAWTLESYESCALDGSDVTYPLGVDARGVIMYTPDGYMSAQLMRADRTPFDRDDPHHAHDNELAAAAGGYLSYAGPFSVVDDGLIAHHVEVSLLPNWIGGIQYRKAHLRDRYLELGPPEPIVLDGVPRNAKLVWRRS</sequence>
<reference evidence="2" key="2">
    <citation type="submission" date="2014-04" db="EMBL/GenBank/DDBJ databases">
        <authorList>
            <person name="Xu Y.W."/>
            <person name="Yang Q."/>
        </authorList>
    </citation>
    <scope>NUCLEOTIDE SEQUENCE</scope>
    <source>
        <strain evidence="2">DSM 44626</strain>
    </source>
</reference>
<dbReference type="InterPro" id="IPR024311">
    <property type="entry name" value="Lipocalin-like"/>
</dbReference>
<evidence type="ECO:0000313" key="2">
    <source>
        <dbReference type="EMBL" id="CDO87472.1"/>
    </source>
</evidence>
<accession>A0A024JVT0</accession>
<dbReference type="AlphaFoldDB" id="A0A024JVT0"/>
<dbReference type="Proteomes" id="UP000028880">
    <property type="component" value="Unassembled WGS sequence"/>
</dbReference>
<dbReference type="STRING" id="47839.BN973_01826"/>
<organism evidence="2">
    <name type="scientific">Mycobacterium triplex</name>
    <dbReference type="NCBI Taxonomy" id="47839"/>
    <lineage>
        <taxon>Bacteria</taxon>
        <taxon>Bacillati</taxon>
        <taxon>Actinomycetota</taxon>
        <taxon>Actinomycetes</taxon>
        <taxon>Mycobacteriales</taxon>
        <taxon>Mycobacteriaceae</taxon>
        <taxon>Mycobacterium</taxon>
        <taxon>Mycobacterium simiae complex</taxon>
    </lineage>
</organism>
<protein>
    <recommendedName>
        <fullName evidence="1">Lipocalin-like domain-containing protein</fullName>
    </recommendedName>
</protein>
<feature type="domain" description="Lipocalin-like" evidence="1">
    <location>
        <begin position="14"/>
        <end position="150"/>
    </location>
</feature>
<dbReference type="EMBL" id="HG964446">
    <property type="protein sequence ID" value="CDO87472.1"/>
    <property type="molecule type" value="Genomic_DNA"/>
</dbReference>
<proteinExistence type="predicted"/>
<evidence type="ECO:0000259" key="1">
    <source>
        <dbReference type="Pfam" id="PF13924"/>
    </source>
</evidence>
<name>A0A024JVT0_9MYCO</name>
<gene>
    <name evidence="2" type="ORF">BN973_01826</name>
</gene>
<dbReference type="HOGENOM" id="CLU_109259_2_1_11"/>
<reference evidence="2" key="1">
    <citation type="journal article" date="2014" name="Genome Announc.">
        <title>Draft Genome Sequence of Mycobacterium triplex DSM 44626.</title>
        <authorList>
            <person name="Sassi M."/>
            <person name="Croce O."/>
            <person name="Robert C."/>
            <person name="Raoult D."/>
            <person name="Drancourt M."/>
        </authorList>
    </citation>
    <scope>NUCLEOTIDE SEQUENCE [LARGE SCALE GENOMIC DNA]</scope>
    <source>
        <strain evidence="2">DSM 44626</strain>
    </source>
</reference>
<dbReference type="RefSeq" id="WP_198048907.1">
    <property type="nucleotide sequence ID" value="NZ_HG964446.1"/>
</dbReference>
<dbReference type="Pfam" id="PF13924">
    <property type="entry name" value="Lipocalin_5"/>
    <property type="match status" value="1"/>
</dbReference>
<dbReference type="eggNOG" id="COG0662">
    <property type="taxonomic scope" value="Bacteria"/>
</dbReference>